<organism evidence="9 10">
    <name type="scientific">Tersicoccus solisilvae</name>
    <dbReference type="NCBI Taxonomy" id="1882339"/>
    <lineage>
        <taxon>Bacteria</taxon>
        <taxon>Bacillati</taxon>
        <taxon>Actinomycetota</taxon>
        <taxon>Actinomycetes</taxon>
        <taxon>Micrococcales</taxon>
        <taxon>Micrococcaceae</taxon>
        <taxon>Tersicoccus</taxon>
    </lineage>
</organism>
<evidence type="ECO:0000256" key="4">
    <source>
        <dbReference type="ARBA" id="ARBA00022692"/>
    </source>
</evidence>
<comment type="caution">
    <text evidence="9">The sequence shown here is derived from an EMBL/GenBank/DDBJ whole genome shotgun (WGS) entry which is preliminary data.</text>
</comment>
<keyword evidence="5 7" id="KW-1133">Transmembrane helix</keyword>
<evidence type="ECO:0000256" key="3">
    <source>
        <dbReference type="ARBA" id="ARBA00022475"/>
    </source>
</evidence>
<dbReference type="RefSeq" id="WP_188667761.1">
    <property type="nucleotide sequence ID" value="NZ_BMJI01000007.1"/>
</dbReference>
<keyword evidence="10" id="KW-1185">Reference proteome</keyword>
<keyword evidence="3" id="KW-1003">Cell membrane</keyword>
<evidence type="ECO:0000259" key="8">
    <source>
        <dbReference type="Pfam" id="PF02687"/>
    </source>
</evidence>
<evidence type="ECO:0000256" key="1">
    <source>
        <dbReference type="ARBA" id="ARBA00004651"/>
    </source>
</evidence>
<sequence>MFVAWRDLKAARGRFLLIGAVVTLITVLVTFLSGLTGGLVTQNISAITGLTTDRVVFTPDQDGKAGYADSTVTRAQADAWLSRPGVRTVDPLGITQGRIQAGDRQQTITLFGGGPAAGTSAPAPGRIVLPETTADDLGVRSGDRVTVAGHTLTVDRIGPDRWYSHLPVADVTVTDWRQLAPPGAGAPFGTVLLVSGQDVDWTAADAAAGTTSNTVLASLTALETFRSEVGSLLLMVALLFGISALVVGAFFTVWSIQRRGDVAVLTALGATTRMLVVDALGQALLVLVLSIGVGLGITVLAATAAGDALPFLLSPVTTLLPAVAMTVLGLAGAAVATRSVTRTDPLIALGSAR</sequence>
<keyword evidence="6 7" id="KW-0472">Membrane</keyword>
<feature type="transmembrane region" description="Helical" evidence="7">
    <location>
        <begin position="15"/>
        <end position="35"/>
    </location>
</feature>
<comment type="subcellular location">
    <subcellularLocation>
        <location evidence="1">Cell membrane</location>
        <topology evidence="1">Multi-pass membrane protein</topology>
    </subcellularLocation>
</comment>
<dbReference type="EMBL" id="BMJI01000007">
    <property type="protein sequence ID" value="GGC89367.1"/>
    <property type="molecule type" value="Genomic_DNA"/>
</dbReference>
<feature type="domain" description="ABC3 transporter permease C-terminal" evidence="8">
    <location>
        <begin position="234"/>
        <end position="345"/>
    </location>
</feature>
<dbReference type="Pfam" id="PF02687">
    <property type="entry name" value="FtsX"/>
    <property type="match status" value="1"/>
</dbReference>
<evidence type="ECO:0000313" key="10">
    <source>
        <dbReference type="Proteomes" id="UP000597761"/>
    </source>
</evidence>
<reference evidence="10" key="1">
    <citation type="journal article" date="2019" name="Int. J. Syst. Evol. Microbiol.">
        <title>The Global Catalogue of Microorganisms (GCM) 10K type strain sequencing project: providing services to taxonomists for standard genome sequencing and annotation.</title>
        <authorList>
            <consortium name="The Broad Institute Genomics Platform"/>
            <consortium name="The Broad Institute Genome Sequencing Center for Infectious Disease"/>
            <person name="Wu L."/>
            <person name="Ma J."/>
        </authorList>
    </citation>
    <scope>NUCLEOTIDE SEQUENCE [LARGE SCALE GENOMIC DNA]</scope>
    <source>
        <strain evidence="10">CGMCC 1.15480</strain>
    </source>
</reference>
<dbReference type="PANTHER" id="PTHR43738">
    <property type="entry name" value="ABC TRANSPORTER, MEMBRANE PROTEIN"/>
    <property type="match status" value="1"/>
</dbReference>
<dbReference type="Proteomes" id="UP000597761">
    <property type="component" value="Unassembled WGS sequence"/>
</dbReference>
<evidence type="ECO:0000256" key="6">
    <source>
        <dbReference type="ARBA" id="ARBA00023136"/>
    </source>
</evidence>
<feature type="transmembrane region" description="Helical" evidence="7">
    <location>
        <begin position="232"/>
        <end position="254"/>
    </location>
</feature>
<evidence type="ECO:0000256" key="5">
    <source>
        <dbReference type="ARBA" id="ARBA00022989"/>
    </source>
</evidence>
<evidence type="ECO:0000313" key="9">
    <source>
        <dbReference type="EMBL" id="GGC89367.1"/>
    </source>
</evidence>
<name>A0ABQ1P9C8_9MICC</name>
<proteinExistence type="predicted"/>
<keyword evidence="2" id="KW-0813">Transport</keyword>
<keyword evidence="4 7" id="KW-0812">Transmembrane</keyword>
<feature type="transmembrane region" description="Helical" evidence="7">
    <location>
        <begin position="275"/>
        <end position="305"/>
    </location>
</feature>
<accession>A0ABQ1P9C8</accession>
<dbReference type="PANTHER" id="PTHR43738:SF1">
    <property type="entry name" value="HEMIN TRANSPORT SYSTEM PERMEASE PROTEIN HRTB-RELATED"/>
    <property type="match status" value="1"/>
</dbReference>
<gene>
    <name evidence="9" type="ORF">GCM10011512_15380</name>
</gene>
<feature type="transmembrane region" description="Helical" evidence="7">
    <location>
        <begin position="311"/>
        <end position="336"/>
    </location>
</feature>
<dbReference type="InterPro" id="IPR051125">
    <property type="entry name" value="ABC-4/HrtB_transporter"/>
</dbReference>
<evidence type="ECO:0000256" key="2">
    <source>
        <dbReference type="ARBA" id="ARBA00022448"/>
    </source>
</evidence>
<evidence type="ECO:0000256" key="7">
    <source>
        <dbReference type="SAM" id="Phobius"/>
    </source>
</evidence>
<protein>
    <submittedName>
        <fullName evidence="9">ABC transporter substrate-binding protein</fullName>
    </submittedName>
</protein>
<dbReference type="InterPro" id="IPR003838">
    <property type="entry name" value="ABC3_permease_C"/>
</dbReference>